<protein>
    <submittedName>
        <fullName evidence="4">ATP-dependent Clp protease, ATP-binding subunit ClpA</fullName>
    </submittedName>
</protein>
<dbReference type="AlphaFoldDB" id="T1B2X6"/>
<keyword evidence="4" id="KW-0645">Protease</keyword>
<gene>
    <name evidence="4" type="ORF">B1A_07795</name>
</gene>
<dbReference type="GO" id="GO:0005737">
    <property type="term" value="C:cytoplasm"/>
    <property type="evidence" value="ECO:0007669"/>
    <property type="project" value="TreeGrafter"/>
</dbReference>
<evidence type="ECO:0000256" key="1">
    <source>
        <dbReference type="ARBA" id="ARBA00022741"/>
    </source>
</evidence>
<reference evidence="4" key="2">
    <citation type="journal article" date="2014" name="ISME J.">
        <title>Microbial stratification in low pH oxic and suboxic macroscopic growths along an acid mine drainage.</title>
        <authorList>
            <person name="Mendez-Garcia C."/>
            <person name="Mesa V."/>
            <person name="Sprenger R.R."/>
            <person name="Richter M."/>
            <person name="Diez M.S."/>
            <person name="Solano J."/>
            <person name="Bargiela R."/>
            <person name="Golyshina O.V."/>
            <person name="Manteca A."/>
            <person name="Ramos J.L."/>
            <person name="Gallego J.R."/>
            <person name="Llorente I."/>
            <person name="Martins Dos Santos V.A."/>
            <person name="Jensen O.N."/>
            <person name="Pelaez A.I."/>
            <person name="Sanchez J."/>
            <person name="Ferrer M."/>
        </authorList>
    </citation>
    <scope>NUCLEOTIDE SEQUENCE</scope>
</reference>
<dbReference type="Pfam" id="PF10431">
    <property type="entry name" value="ClpB_D2-small"/>
    <property type="match status" value="1"/>
</dbReference>
<dbReference type="GO" id="GO:0034605">
    <property type="term" value="P:cellular response to heat"/>
    <property type="evidence" value="ECO:0007669"/>
    <property type="project" value="TreeGrafter"/>
</dbReference>
<keyword evidence="2 4" id="KW-0067">ATP-binding</keyword>
<evidence type="ECO:0000256" key="2">
    <source>
        <dbReference type="ARBA" id="ARBA00022840"/>
    </source>
</evidence>
<dbReference type="InterPro" id="IPR027417">
    <property type="entry name" value="P-loop_NTPase"/>
</dbReference>
<accession>T1B2X6</accession>
<dbReference type="GO" id="GO:0016887">
    <property type="term" value="F:ATP hydrolysis activity"/>
    <property type="evidence" value="ECO:0007669"/>
    <property type="project" value="TreeGrafter"/>
</dbReference>
<dbReference type="Gene3D" id="1.10.8.60">
    <property type="match status" value="1"/>
</dbReference>
<dbReference type="GO" id="GO:0008233">
    <property type="term" value="F:peptidase activity"/>
    <property type="evidence" value="ECO:0007669"/>
    <property type="project" value="UniProtKB-KW"/>
</dbReference>
<dbReference type="SUPFAM" id="SSF52540">
    <property type="entry name" value="P-loop containing nucleoside triphosphate hydrolases"/>
    <property type="match status" value="1"/>
</dbReference>
<keyword evidence="4" id="KW-0378">Hydrolase</keyword>
<dbReference type="EMBL" id="AUZX01005589">
    <property type="protein sequence ID" value="EQD67216.1"/>
    <property type="molecule type" value="Genomic_DNA"/>
</dbReference>
<sequence length="133" mass="14797">HASDGMEAIRRLFTPEFRNRLDAVIPFAALDRLTVERVVDKLILEVEMQLEQKGVTISLDEPARRWIAEKGWDPKMGARPMARALQEFIKRPLAEELLFGRLVGGGQVRVSVAADGSRLDLTCTATAQPEVTA</sequence>
<feature type="domain" description="Clp ATPase C-terminal" evidence="3">
    <location>
        <begin position="30"/>
        <end position="121"/>
    </location>
</feature>
<reference evidence="4" key="1">
    <citation type="submission" date="2013-08" db="EMBL/GenBank/DDBJ databases">
        <authorList>
            <person name="Mendez C."/>
            <person name="Richter M."/>
            <person name="Ferrer M."/>
            <person name="Sanchez J."/>
        </authorList>
    </citation>
    <scope>NUCLEOTIDE SEQUENCE</scope>
</reference>
<name>T1B2X6_9ZZZZ</name>
<feature type="non-terminal residue" evidence="4">
    <location>
        <position position="1"/>
    </location>
</feature>
<evidence type="ECO:0000313" key="4">
    <source>
        <dbReference type="EMBL" id="EQD67216.1"/>
    </source>
</evidence>
<comment type="caution">
    <text evidence="4">The sequence shown here is derived from an EMBL/GenBank/DDBJ whole genome shotgun (WGS) entry which is preliminary data.</text>
</comment>
<dbReference type="PANTHER" id="PTHR11638">
    <property type="entry name" value="ATP-DEPENDENT CLP PROTEASE"/>
    <property type="match status" value="1"/>
</dbReference>
<proteinExistence type="predicted"/>
<dbReference type="GO" id="GO:0005524">
    <property type="term" value="F:ATP binding"/>
    <property type="evidence" value="ECO:0007669"/>
    <property type="project" value="UniProtKB-KW"/>
</dbReference>
<dbReference type="SMART" id="SM01086">
    <property type="entry name" value="ClpB_D2-small"/>
    <property type="match status" value="1"/>
</dbReference>
<keyword evidence="1" id="KW-0547">Nucleotide-binding</keyword>
<dbReference type="InterPro" id="IPR050130">
    <property type="entry name" value="ClpA_ClpB"/>
</dbReference>
<organism evidence="4">
    <name type="scientific">mine drainage metagenome</name>
    <dbReference type="NCBI Taxonomy" id="410659"/>
    <lineage>
        <taxon>unclassified sequences</taxon>
        <taxon>metagenomes</taxon>
        <taxon>ecological metagenomes</taxon>
    </lineage>
</organism>
<evidence type="ECO:0000259" key="3">
    <source>
        <dbReference type="SMART" id="SM01086"/>
    </source>
</evidence>
<dbReference type="GO" id="GO:0006508">
    <property type="term" value="P:proteolysis"/>
    <property type="evidence" value="ECO:0007669"/>
    <property type="project" value="UniProtKB-KW"/>
</dbReference>
<dbReference type="PANTHER" id="PTHR11638:SF111">
    <property type="entry name" value="ATP-DEPENDENT CLP PROTEASE ATP-BINDING SUBUNIT CLPA"/>
    <property type="match status" value="1"/>
</dbReference>
<dbReference type="InterPro" id="IPR019489">
    <property type="entry name" value="Clp_ATPase_C"/>
</dbReference>